<dbReference type="STRING" id="913774.A0A0C3HIW9"/>
<dbReference type="SUPFAM" id="SSF53067">
    <property type="entry name" value="Actin-like ATPase domain"/>
    <property type="match status" value="1"/>
</dbReference>
<sequence length="931" mass="106615">MARKKMARNKKGKCKVTSPSQPELDSPASLELIEQCPDLCKDCQRIYIKGMRGLEFTWSNGEYGVYVSDLFHVREASSCRLCRFFFVMGPQPSSPSDLHLQAFSARGLYTEAVNSAGILRKPFTEQDAIFFAVVTTKEKIRTEEVLRNPLSNGLIAERQPWNGKPGLPPHHCTCRSLDRWETRRCSCSYQGLVRSDRIDYRLLQNWLSGCKRVCGGAATLRDLSVRVNLINVITREVETPMGRAVKFIALSYVWGGTPQGQLIVEGGLVKKLPELCPATVEDAITVTRQLRYQYLWVDMFCIDQDPTTRHNQIARMDIIYRCADVTIIAAAGKDAEYGIPGVSHVRKVRQPCVAVGKSIFVSTLRHPPEVVKRCVWFTRGWTYQERFFSRRCLVFTDDQVHLECANHQYAYESLSQPHTSRNESLSMLHVQDESLKLIPAQIEPQIMYKIDGSEYSDHHDSQRKPVLLRMLEYHIKQYTSRYLTYEEDSLNALKGVLNRFPNQPYPIEHLWGVPLQPKPHLIYPFYADPPAAQTPIFSSFDFAYGLCWTHGAKNFTSWRRESFPSWSWAGWVGTVSWLIPTTAHGMFTKVGYEKTLFTYMGPDGKAKPARKWQIKQNLAPPRFLNVKAAVFQFRFQNYKPRSQEASHRSRDKLREMEAFCAGYKPSLTWVRKSLKEEDFGIYPQPADEELRNLEPGTFYLKSYKETVAPFGRSRHWAPAEPTRLHLSRTSAEGQDWEQRLLTESWPAIILGQDTNVTYWLVLGRIRPEDNFYERIGVIQFPPDLYSLEFLEQGEEFRTVGTKVENETFGDDVKLASSRLAAVAGTSTCHLAISADPIYVPGVRGPYRDIVIPGSWMIEGEQSASGELIRYTIDSHPASIEAKASAQEQRQSIYDFSTRAWKRWLQTNQLLASHAWRLLLLWRPMGQSISSG</sequence>
<evidence type="ECO:0000313" key="5">
    <source>
        <dbReference type="Proteomes" id="UP000054321"/>
    </source>
</evidence>
<dbReference type="GO" id="GO:0016301">
    <property type="term" value="F:kinase activity"/>
    <property type="evidence" value="ECO:0007669"/>
    <property type="project" value="InterPro"/>
</dbReference>
<evidence type="ECO:0008006" key="6">
    <source>
        <dbReference type="Google" id="ProtNLM"/>
    </source>
</evidence>
<dbReference type="PANTHER" id="PTHR33112:SF1">
    <property type="entry name" value="HETEROKARYON INCOMPATIBILITY DOMAIN-CONTAINING PROTEIN"/>
    <property type="match status" value="1"/>
</dbReference>
<feature type="domain" description="Carbohydrate kinase FGGY C-terminal" evidence="2">
    <location>
        <begin position="819"/>
        <end position="891"/>
    </location>
</feature>
<dbReference type="GO" id="GO:0005975">
    <property type="term" value="P:carbohydrate metabolic process"/>
    <property type="evidence" value="ECO:0007669"/>
    <property type="project" value="InterPro"/>
</dbReference>
<dbReference type="Pfam" id="PF02782">
    <property type="entry name" value="FGGY_C"/>
    <property type="match status" value="1"/>
</dbReference>
<dbReference type="InterPro" id="IPR043129">
    <property type="entry name" value="ATPase_NBD"/>
</dbReference>
<evidence type="ECO:0000256" key="1">
    <source>
        <dbReference type="SAM" id="MobiDB-lite"/>
    </source>
</evidence>
<dbReference type="HOGENOM" id="CLU_314249_0_0_1"/>
<dbReference type="AlphaFoldDB" id="A0A0C3HIW9"/>
<organism evidence="4 5">
    <name type="scientific">Oidiodendron maius (strain Zn)</name>
    <dbReference type="NCBI Taxonomy" id="913774"/>
    <lineage>
        <taxon>Eukaryota</taxon>
        <taxon>Fungi</taxon>
        <taxon>Dikarya</taxon>
        <taxon>Ascomycota</taxon>
        <taxon>Pezizomycotina</taxon>
        <taxon>Leotiomycetes</taxon>
        <taxon>Leotiomycetes incertae sedis</taxon>
        <taxon>Myxotrichaceae</taxon>
        <taxon>Oidiodendron</taxon>
    </lineage>
</organism>
<reference evidence="5" key="2">
    <citation type="submission" date="2015-01" db="EMBL/GenBank/DDBJ databases">
        <title>Evolutionary Origins and Diversification of the Mycorrhizal Mutualists.</title>
        <authorList>
            <consortium name="DOE Joint Genome Institute"/>
            <consortium name="Mycorrhizal Genomics Consortium"/>
            <person name="Kohler A."/>
            <person name="Kuo A."/>
            <person name="Nagy L.G."/>
            <person name="Floudas D."/>
            <person name="Copeland A."/>
            <person name="Barry K.W."/>
            <person name="Cichocki N."/>
            <person name="Veneault-Fourrey C."/>
            <person name="LaButti K."/>
            <person name="Lindquist E.A."/>
            <person name="Lipzen A."/>
            <person name="Lundell T."/>
            <person name="Morin E."/>
            <person name="Murat C."/>
            <person name="Riley R."/>
            <person name="Ohm R."/>
            <person name="Sun H."/>
            <person name="Tunlid A."/>
            <person name="Henrissat B."/>
            <person name="Grigoriev I.V."/>
            <person name="Hibbett D.S."/>
            <person name="Martin F."/>
        </authorList>
    </citation>
    <scope>NUCLEOTIDE SEQUENCE [LARGE SCALE GENOMIC DNA]</scope>
    <source>
        <strain evidence="5">Zn</strain>
    </source>
</reference>
<dbReference type="Gene3D" id="3.30.420.40">
    <property type="match status" value="1"/>
</dbReference>
<reference evidence="4 5" key="1">
    <citation type="submission" date="2014-04" db="EMBL/GenBank/DDBJ databases">
        <authorList>
            <consortium name="DOE Joint Genome Institute"/>
            <person name="Kuo A."/>
            <person name="Martino E."/>
            <person name="Perotto S."/>
            <person name="Kohler A."/>
            <person name="Nagy L.G."/>
            <person name="Floudas D."/>
            <person name="Copeland A."/>
            <person name="Barry K.W."/>
            <person name="Cichocki N."/>
            <person name="Veneault-Fourrey C."/>
            <person name="LaButti K."/>
            <person name="Lindquist E.A."/>
            <person name="Lipzen A."/>
            <person name="Lundell T."/>
            <person name="Morin E."/>
            <person name="Murat C."/>
            <person name="Sun H."/>
            <person name="Tunlid A."/>
            <person name="Henrissat B."/>
            <person name="Grigoriev I.V."/>
            <person name="Hibbett D.S."/>
            <person name="Martin F."/>
            <person name="Nordberg H.P."/>
            <person name="Cantor M.N."/>
            <person name="Hua S.X."/>
        </authorList>
    </citation>
    <scope>NUCLEOTIDE SEQUENCE [LARGE SCALE GENOMIC DNA]</scope>
    <source>
        <strain evidence="4 5">Zn</strain>
    </source>
</reference>
<dbReference type="InterPro" id="IPR010730">
    <property type="entry name" value="HET"/>
</dbReference>
<feature type="region of interest" description="Disordered" evidence="1">
    <location>
        <begin position="1"/>
        <end position="26"/>
    </location>
</feature>
<keyword evidence="5" id="KW-1185">Reference proteome</keyword>
<dbReference type="PANTHER" id="PTHR33112">
    <property type="entry name" value="DOMAIN PROTEIN, PUTATIVE-RELATED"/>
    <property type="match status" value="1"/>
</dbReference>
<name>A0A0C3HIW9_OIDMZ</name>
<dbReference type="InterPro" id="IPR018485">
    <property type="entry name" value="FGGY_C"/>
</dbReference>
<feature type="domain" description="Heterokaryon incompatibility" evidence="3">
    <location>
        <begin position="247"/>
        <end position="385"/>
    </location>
</feature>
<proteinExistence type="predicted"/>
<gene>
    <name evidence="4" type="ORF">OIDMADRAFT_52834</name>
</gene>
<accession>A0A0C3HIW9</accession>
<protein>
    <recommendedName>
        <fullName evidence="6">Heterokaryon incompatibility domain-containing protein</fullName>
    </recommendedName>
</protein>
<dbReference type="Proteomes" id="UP000054321">
    <property type="component" value="Unassembled WGS sequence"/>
</dbReference>
<evidence type="ECO:0000259" key="3">
    <source>
        <dbReference type="Pfam" id="PF06985"/>
    </source>
</evidence>
<dbReference type="Pfam" id="PF06985">
    <property type="entry name" value="HET"/>
    <property type="match status" value="1"/>
</dbReference>
<feature type="compositionally biased region" description="Basic residues" evidence="1">
    <location>
        <begin position="1"/>
        <end position="14"/>
    </location>
</feature>
<evidence type="ECO:0000313" key="4">
    <source>
        <dbReference type="EMBL" id="KIN03020.1"/>
    </source>
</evidence>
<evidence type="ECO:0000259" key="2">
    <source>
        <dbReference type="Pfam" id="PF02782"/>
    </source>
</evidence>
<dbReference type="InParanoid" id="A0A0C3HIW9"/>
<dbReference type="EMBL" id="KN832874">
    <property type="protein sequence ID" value="KIN03020.1"/>
    <property type="molecule type" value="Genomic_DNA"/>
</dbReference>
<dbReference type="OrthoDB" id="5428863at2759"/>